<evidence type="ECO:0000256" key="2">
    <source>
        <dbReference type="SAM" id="Phobius"/>
    </source>
</evidence>
<feature type="transmembrane region" description="Helical" evidence="2">
    <location>
        <begin position="6"/>
        <end position="25"/>
    </location>
</feature>
<evidence type="ECO:0000313" key="3">
    <source>
        <dbReference type="EMBL" id="RNF52919.1"/>
    </source>
</evidence>
<dbReference type="AlphaFoldDB" id="A0A3M8QA48"/>
<evidence type="ECO:0000256" key="1">
    <source>
        <dbReference type="SAM" id="MobiDB-lite"/>
    </source>
</evidence>
<dbReference type="EMBL" id="RIZG01000001">
    <property type="protein sequence ID" value="RNF52919.1"/>
    <property type="molecule type" value="Genomic_DNA"/>
</dbReference>
<dbReference type="RefSeq" id="WP_123094260.1">
    <property type="nucleotide sequence ID" value="NZ_RIZG01000001.1"/>
</dbReference>
<keyword evidence="4" id="KW-1185">Reference proteome</keyword>
<evidence type="ECO:0000313" key="4">
    <source>
        <dbReference type="Proteomes" id="UP000280507"/>
    </source>
</evidence>
<organism evidence="3 4">
    <name type="scientific">Marinomonas hwangdonensis</name>
    <dbReference type="NCBI Taxonomy" id="1053647"/>
    <lineage>
        <taxon>Bacteria</taxon>
        <taxon>Pseudomonadati</taxon>
        <taxon>Pseudomonadota</taxon>
        <taxon>Gammaproteobacteria</taxon>
        <taxon>Oceanospirillales</taxon>
        <taxon>Oceanospirillaceae</taxon>
        <taxon>Marinomonas</taxon>
    </lineage>
</organism>
<keyword evidence="2" id="KW-0472">Membrane</keyword>
<feature type="region of interest" description="Disordered" evidence="1">
    <location>
        <begin position="224"/>
        <end position="244"/>
    </location>
</feature>
<sequence>MTSVTITVLLLIIGGFIAFAIYLQLKEQARLEKMRKVVTLNNQLRQVTRYLDDIPSQYQPKDMRLWLFSRLISIYDQLLVLQPDPTLSRRRRNIAEEMTEFQASTQKRRAKPMNDELLIMEVKRLFESFKSFLLTSQAEKTIDSDLVHRYSKLLNFYHYKVNADHHAYLGRKAFLSGKMDLAIDMYKEALSQLAPVKESVEAQSTIQKFEEIVRDIQDDMALQQSESEVSKDLDSQDDGELDDEWNKFIDSSGFQKKKRF</sequence>
<proteinExistence type="predicted"/>
<gene>
    <name evidence="3" type="ORF">EBI00_02095</name>
</gene>
<protein>
    <submittedName>
        <fullName evidence="3">Uncharacterized protein</fullName>
    </submittedName>
</protein>
<dbReference type="OrthoDB" id="6100799at2"/>
<name>A0A3M8QA48_9GAMM</name>
<reference evidence="3 4" key="1">
    <citation type="journal article" date="2012" name="Int. J. Syst. Evol. Microbiol.">
        <title>Marinomonas hwangdonensis sp. nov., isolated from seawater.</title>
        <authorList>
            <person name="Jung Y.T."/>
            <person name="Oh T.K."/>
            <person name="Yoon J.H."/>
        </authorList>
    </citation>
    <scope>NUCLEOTIDE SEQUENCE [LARGE SCALE GENOMIC DNA]</scope>
    <source>
        <strain evidence="3 4">HDW-15</strain>
    </source>
</reference>
<keyword evidence="2" id="KW-1133">Transmembrane helix</keyword>
<keyword evidence="2" id="KW-0812">Transmembrane</keyword>
<accession>A0A3M8QA48</accession>
<dbReference type="Proteomes" id="UP000280507">
    <property type="component" value="Unassembled WGS sequence"/>
</dbReference>
<comment type="caution">
    <text evidence="3">The sequence shown here is derived from an EMBL/GenBank/DDBJ whole genome shotgun (WGS) entry which is preliminary data.</text>
</comment>